<organism evidence="2 3">
    <name type="scientific">Gordonia amarae NBRC 15530</name>
    <dbReference type="NCBI Taxonomy" id="1075090"/>
    <lineage>
        <taxon>Bacteria</taxon>
        <taxon>Bacillati</taxon>
        <taxon>Actinomycetota</taxon>
        <taxon>Actinomycetes</taxon>
        <taxon>Mycobacteriales</taxon>
        <taxon>Gordoniaceae</taxon>
        <taxon>Gordonia</taxon>
    </lineage>
</organism>
<dbReference type="STRING" id="1075090.GOAMR_20_00910"/>
<comment type="caution">
    <text evidence="2">The sequence shown here is derived from an EMBL/GenBank/DDBJ whole genome shotgun (WGS) entry which is preliminary data.</text>
</comment>
<protein>
    <submittedName>
        <fullName evidence="2">Putative hydrolase</fullName>
    </submittedName>
</protein>
<dbReference type="Pfam" id="PF12697">
    <property type="entry name" value="Abhydrolase_6"/>
    <property type="match status" value="1"/>
</dbReference>
<evidence type="ECO:0000313" key="2">
    <source>
        <dbReference type="EMBL" id="GAB04544.1"/>
    </source>
</evidence>
<dbReference type="InterPro" id="IPR029058">
    <property type="entry name" value="AB_hydrolase_fold"/>
</dbReference>
<dbReference type="RefSeq" id="WP_005183835.1">
    <property type="nucleotide sequence ID" value="NZ_BAED01000020.1"/>
</dbReference>
<evidence type="ECO:0000313" key="3">
    <source>
        <dbReference type="Proteomes" id="UP000006023"/>
    </source>
</evidence>
<keyword evidence="2" id="KW-0378">Hydrolase</keyword>
<dbReference type="Gene3D" id="3.40.50.1820">
    <property type="entry name" value="alpha/beta hydrolase"/>
    <property type="match status" value="1"/>
</dbReference>
<gene>
    <name evidence="2" type="ORF">GOAMR_20_00910</name>
</gene>
<proteinExistence type="predicted"/>
<reference evidence="2 3" key="1">
    <citation type="submission" date="2011-11" db="EMBL/GenBank/DDBJ databases">
        <title>Whole genome shotgun sequence of Gordonia amarae NBRC 15530.</title>
        <authorList>
            <person name="Takarada H."/>
            <person name="Hosoyama A."/>
            <person name="Tsuchikane K."/>
            <person name="Katsumata H."/>
            <person name="Yamazaki S."/>
            <person name="Fujita N."/>
        </authorList>
    </citation>
    <scope>NUCLEOTIDE SEQUENCE [LARGE SCALE GENOMIC DNA]</scope>
    <source>
        <strain evidence="2 3">NBRC 15530</strain>
    </source>
</reference>
<dbReference type="PANTHER" id="PTHR43433:SF4">
    <property type="entry name" value="NON-HEME CHLOROPEROXIDASE-RELATED"/>
    <property type="match status" value="1"/>
</dbReference>
<dbReference type="EMBL" id="BAED01000020">
    <property type="protein sequence ID" value="GAB04544.1"/>
    <property type="molecule type" value="Genomic_DNA"/>
</dbReference>
<accession>G7GLR9</accession>
<evidence type="ECO:0000259" key="1">
    <source>
        <dbReference type="Pfam" id="PF12697"/>
    </source>
</evidence>
<name>G7GLR9_9ACTN</name>
<dbReference type="AlphaFoldDB" id="G7GLR9"/>
<dbReference type="InterPro" id="IPR050471">
    <property type="entry name" value="AB_hydrolase"/>
</dbReference>
<feature type="domain" description="AB hydrolase-1" evidence="1">
    <location>
        <begin position="6"/>
        <end position="220"/>
    </location>
</feature>
<keyword evidence="3" id="KW-1185">Reference proteome</keyword>
<dbReference type="PANTHER" id="PTHR43433">
    <property type="entry name" value="HYDROLASE, ALPHA/BETA FOLD FAMILY PROTEIN"/>
    <property type="match status" value="1"/>
</dbReference>
<dbReference type="eggNOG" id="COG2021">
    <property type="taxonomic scope" value="Bacteria"/>
</dbReference>
<dbReference type="SUPFAM" id="SSF53474">
    <property type="entry name" value="alpha/beta-Hydrolases"/>
    <property type="match status" value="1"/>
</dbReference>
<dbReference type="Proteomes" id="UP000006023">
    <property type="component" value="Unassembled WGS sequence"/>
</dbReference>
<dbReference type="InterPro" id="IPR000073">
    <property type="entry name" value="AB_hydrolase_1"/>
</dbReference>
<dbReference type="GO" id="GO:0016787">
    <property type="term" value="F:hydrolase activity"/>
    <property type="evidence" value="ECO:0007669"/>
    <property type="project" value="UniProtKB-KW"/>
</dbReference>
<sequence length="235" mass="24390">MSSIPVVFVPALGADERLWQPVIDRLGDGVRAHVLRGNGASIADMADDILARAPREFYLAGISMGGYVSLDIALRGTGRVRGLALVNTSAIAAPEDKRQNSLGLIDMIGSGGFEQAADLVSGAVAPHRPDVVETAGSMVRTLGADVLRDQQLAVLDRRDRRAELDTIDVPTVILVGSADTIIPPELGAELAAGIAGAELVSVDGAGHFSPLEDPAAVAAALTAWLDRAESRSAAR</sequence>
<dbReference type="PRINTS" id="PR00111">
    <property type="entry name" value="ABHYDROLASE"/>
</dbReference>